<dbReference type="RefSeq" id="WP_180327690.1">
    <property type="nucleotide sequence ID" value="NZ_JBIBAV010000016.1"/>
</dbReference>
<dbReference type="Proteomes" id="UP000182375">
    <property type="component" value="Unassembled WGS sequence"/>
</dbReference>
<proteinExistence type="predicted"/>
<evidence type="ECO:0000313" key="3">
    <source>
        <dbReference type="Proteomes" id="UP000182375"/>
    </source>
</evidence>
<keyword evidence="1" id="KW-0472">Membrane</keyword>
<gene>
    <name evidence="2" type="ORF">SAMN04490357_7482</name>
</gene>
<sequence length="48" mass="5098">MEWSGWIVFFIAVAVLLAAAAVVIQAKRRSGTVIAVRSGRRPGGEGSR</sequence>
<name>A0A1H5HG41_9ACTN</name>
<keyword evidence="1" id="KW-1133">Transmembrane helix</keyword>
<dbReference type="EMBL" id="FNTD01000004">
    <property type="protein sequence ID" value="SEE26962.1"/>
    <property type="molecule type" value="Genomic_DNA"/>
</dbReference>
<reference evidence="2 3" key="1">
    <citation type="submission" date="2016-10" db="EMBL/GenBank/DDBJ databases">
        <authorList>
            <person name="de Groot N.N."/>
        </authorList>
    </citation>
    <scope>NUCLEOTIDE SEQUENCE [LARGE SCALE GENOMIC DNA]</scope>
    <source>
        <strain evidence="2 3">DSM 40306</strain>
    </source>
</reference>
<accession>A0A1H5HG41</accession>
<evidence type="ECO:0000256" key="1">
    <source>
        <dbReference type="SAM" id="Phobius"/>
    </source>
</evidence>
<dbReference type="AlphaFoldDB" id="A0A1H5HG41"/>
<feature type="transmembrane region" description="Helical" evidence="1">
    <location>
        <begin position="6"/>
        <end position="24"/>
    </location>
</feature>
<evidence type="ECO:0000313" key="2">
    <source>
        <dbReference type="EMBL" id="SEE26962.1"/>
    </source>
</evidence>
<dbReference type="STRING" id="67331.SAMN04490357_7482"/>
<protein>
    <submittedName>
        <fullName evidence="2">Uncharacterized protein</fullName>
    </submittedName>
</protein>
<keyword evidence="1" id="KW-0812">Transmembrane</keyword>
<organism evidence="2 3">
    <name type="scientific">Streptomyces misionensis</name>
    <dbReference type="NCBI Taxonomy" id="67331"/>
    <lineage>
        <taxon>Bacteria</taxon>
        <taxon>Bacillati</taxon>
        <taxon>Actinomycetota</taxon>
        <taxon>Actinomycetes</taxon>
        <taxon>Kitasatosporales</taxon>
        <taxon>Streptomycetaceae</taxon>
        <taxon>Streptomyces</taxon>
    </lineage>
</organism>